<evidence type="ECO:0000256" key="6">
    <source>
        <dbReference type="SAM" id="MobiDB-lite"/>
    </source>
</evidence>
<keyword evidence="5" id="KW-0539">Nucleus</keyword>
<dbReference type="GO" id="GO:0005681">
    <property type="term" value="C:spliceosomal complex"/>
    <property type="evidence" value="ECO:0007669"/>
    <property type="project" value="TreeGrafter"/>
</dbReference>
<dbReference type="AlphaFoldDB" id="A0A0L6U8P8"/>
<evidence type="ECO:0000313" key="8">
    <source>
        <dbReference type="EMBL" id="KNZ44170.1"/>
    </source>
</evidence>
<evidence type="ECO:0000259" key="7">
    <source>
        <dbReference type="PROSITE" id="PS50076"/>
    </source>
</evidence>
<comment type="subcellular location">
    <subcellularLocation>
        <location evidence="2">Cytoplasm</location>
    </subcellularLocation>
    <subcellularLocation>
        <location evidence="1">Nucleus</location>
    </subcellularLocation>
</comment>
<dbReference type="SMART" id="SM00271">
    <property type="entry name" value="DnaJ"/>
    <property type="match status" value="1"/>
</dbReference>
<sequence length="285" mass="31442">MTADMDCYSIVGVSVEADSNQITSAYRKASLKVHPDRNPDDPLAAEKFQRLKTAFEVLTDPIKRAELDAKRAAQAARTARFAGLDNKRKALARDLEMREEALLNAHSLSQEKAAKIRKLDEIKAAGARLRQAKIDQLAADLHSHQTLDSSDTFKDNTSKDNTSKHNTSKHNTLDSAVDNPLDNTLDCTLRFKWARKRLPELNTVHDLTSRICACDLIKASDIESVVMSAKPPLDSAPDNPGPSANKKLSAVVCFKTTALCNRFFDLAQADPAWTRCAVTRLKPSS</sequence>
<evidence type="ECO:0000256" key="2">
    <source>
        <dbReference type="ARBA" id="ARBA00004496"/>
    </source>
</evidence>
<dbReference type="Proteomes" id="UP000037035">
    <property type="component" value="Unassembled WGS sequence"/>
</dbReference>
<gene>
    <name evidence="8" type="ORF">VP01_943g1</name>
</gene>
<evidence type="ECO:0000256" key="1">
    <source>
        <dbReference type="ARBA" id="ARBA00004123"/>
    </source>
</evidence>
<evidence type="ECO:0000313" key="9">
    <source>
        <dbReference type="Proteomes" id="UP000037035"/>
    </source>
</evidence>
<evidence type="ECO:0000256" key="3">
    <source>
        <dbReference type="ARBA" id="ARBA00022490"/>
    </source>
</evidence>
<dbReference type="Gene3D" id="1.10.287.110">
    <property type="entry name" value="DnaJ domain"/>
    <property type="match status" value="1"/>
</dbReference>
<dbReference type="CDD" id="cd06257">
    <property type="entry name" value="DnaJ"/>
    <property type="match status" value="1"/>
</dbReference>
<dbReference type="GO" id="GO:0000390">
    <property type="term" value="P:spliceosomal complex disassembly"/>
    <property type="evidence" value="ECO:0007669"/>
    <property type="project" value="TreeGrafter"/>
</dbReference>
<keyword evidence="3" id="KW-0963">Cytoplasm</keyword>
<dbReference type="GO" id="GO:0005737">
    <property type="term" value="C:cytoplasm"/>
    <property type="evidence" value="ECO:0007669"/>
    <property type="project" value="UniProtKB-SubCell"/>
</dbReference>
<keyword evidence="9" id="KW-1185">Reference proteome</keyword>
<keyword evidence="4" id="KW-0143">Chaperone</keyword>
<feature type="compositionally biased region" description="Basic and acidic residues" evidence="6">
    <location>
        <begin position="147"/>
        <end position="163"/>
    </location>
</feature>
<feature type="domain" description="J" evidence="7">
    <location>
        <begin position="6"/>
        <end position="71"/>
    </location>
</feature>
<comment type="caution">
    <text evidence="8">The sequence shown here is derived from an EMBL/GenBank/DDBJ whole genome shotgun (WGS) entry which is preliminary data.</text>
</comment>
<name>A0A0L6U8P8_9BASI</name>
<dbReference type="InterPro" id="IPR001623">
    <property type="entry name" value="DnaJ_domain"/>
</dbReference>
<dbReference type="VEuPathDB" id="FungiDB:VP01_943g1"/>
<dbReference type="PROSITE" id="PS50076">
    <property type="entry name" value="DNAJ_2"/>
    <property type="match status" value="1"/>
</dbReference>
<reference evidence="8 9" key="1">
    <citation type="submission" date="2015-08" db="EMBL/GenBank/DDBJ databases">
        <title>Next Generation Sequencing and Analysis of the Genome of Puccinia sorghi L Schw, the Causal Agent of Maize Common Rust.</title>
        <authorList>
            <person name="Rochi L."/>
            <person name="Burguener G."/>
            <person name="Darino M."/>
            <person name="Turjanski A."/>
            <person name="Kreff E."/>
            <person name="Dieguez M.J."/>
            <person name="Sacco F."/>
        </authorList>
    </citation>
    <scope>NUCLEOTIDE SEQUENCE [LARGE SCALE GENOMIC DNA]</scope>
    <source>
        <strain evidence="8 9">RO10H11247</strain>
    </source>
</reference>
<dbReference type="OrthoDB" id="376357at2759"/>
<dbReference type="SUPFAM" id="SSF46565">
    <property type="entry name" value="Chaperone J-domain"/>
    <property type="match status" value="1"/>
</dbReference>
<evidence type="ECO:0000256" key="5">
    <source>
        <dbReference type="ARBA" id="ARBA00023242"/>
    </source>
</evidence>
<dbReference type="InterPro" id="IPR036869">
    <property type="entry name" value="J_dom_sf"/>
</dbReference>
<feature type="region of interest" description="Disordered" evidence="6">
    <location>
        <begin position="147"/>
        <end position="176"/>
    </location>
</feature>
<evidence type="ECO:0000256" key="4">
    <source>
        <dbReference type="ARBA" id="ARBA00023186"/>
    </source>
</evidence>
<dbReference type="PANTHER" id="PTHR44313:SF1">
    <property type="entry name" value="DNAJ HOMOLOG SUBFAMILY C MEMBER 17"/>
    <property type="match status" value="1"/>
</dbReference>
<protein>
    <recommendedName>
        <fullName evidence="7">J domain-containing protein</fullName>
    </recommendedName>
</protein>
<proteinExistence type="predicted"/>
<dbReference type="Pfam" id="PF00226">
    <property type="entry name" value="DnaJ"/>
    <property type="match status" value="1"/>
</dbReference>
<accession>A0A0L6U8P8</accession>
<dbReference type="PANTHER" id="PTHR44313">
    <property type="entry name" value="DNAJ HOMOLOG SUBFAMILY C MEMBER 17"/>
    <property type="match status" value="1"/>
</dbReference>
<dbReference type="STRING" id="27349.A0A0L6U8P8"/>
<dbReference type="InterPro" id="IPR052094">
    <property type="entry name" value="Pre-mRNA-splicing_ERAD"/>
</dbReference>
<dbReference type="EMBL" id="LAVV01015093">
    <property type="protein sequence ID" value="KNZ44170.1"/>
    <property type="molecule type" value="Genomic_DNA"/>
</dbReference>
<dbReference type="PRINTS" id="PR00625">
    <property type="entry name" value="JDOMAIN"/>
</dbReference>
<organism evidence="8 9">
    <name type="scientific">Puccinia sorghi</name>
    <dbReference type="NCBI Taxonomy" id="27349"/>
    <lineage>
        <taxon>Eukaryota</taxon>
        <taxon>Fungi</taxon>
        <taxon>Dikarya</taxon>
        <taxon>Basidiomycota</taxon>
        <taxon>Pucciniomycotina</taxon>
        <taxon>Pucciniomycetes</taxon>
        <taxon>Pucciniales</taxon>
        <taxon>Pucciniaceae</taxon>
        <taxon>Puccinia</taxon>
    </lineage>
</organism>